<proteinExistence type="predicted"/>
<dbReference type="InterPro" id="IPR009057">
    <property type="entry name" value="Homeodomain-like_sf"/>
</dbReference>
<evidence type="ECO:0000256" key="2">
    <source>
        <dbReference type="ARBA" id="ARBA00023125"/>
    </source>
</evidence>
<dbReference type="RefSeq" id="WP_205409297.1">
    <property type="nucleotide sequence ID" value="NZ_FMTP01000003.1"/>
</dbReference>
<dbReference type="GO" id="GO:0043565">
    <property type="term" value="F:sequence-specific DNA binding"/>
    <property type="evidence" value="ECO:0007669"/>
    <property type="project" value="InterPro"/>
</dbReference>
<evidence type="ECO:0000256" key="3">
    <source>
        <dbReference type="ARBA" id="ARBA00023163"/>
    </source>
</evidence>
<dbReference type="SMART" id="SM00342">
    <property type="entry name" value="HTH_ARAC"/>
    <property type="match status" value="1"/>
</dbReference>
<dbReference type="InterPro" id="IPR018062">
    <property type="entry name" value="HTH_AraC-typ_CS"/>
</dbReference>
<dbReference type="PROSITE" id="PS01124">
    <property type="entry name" value="HTH_ARAC_FAMILY_2"/>
    <property type="match status" value="1"/>
</dbReference>
<name>A0A1G4SGM0_9HYPH</name>
<gene>
    <name evidence="5" type="ORF">SAMN05660859_2200</name>
</gene>
<dbReference type="STRING" id="177413.SAMN05660859_2200"/>
<keyword evidence="1" id="KW-0805">Transcription regulation</keyword>
<protein>
    <submittedName>
        <fullName evidence="5">AraC-type DNA-binding protein</fullName>
    </submittedName>
</protein>
<dbReference type="AlphaFoldDB" id="A0A1G4SGM0"/>
<keyword evidence="3" id="KW-0804">Transcription</keyword>
<dbReference type="InterPro" id="IPR050204">
    <property type="entry name" value="AraC_XylS_family_regulators"/>
</dbReference>
<dbReference type="EMBL" id="FMTP01000003">
    <property type="protein sequence ID" value="SCW68310.1"/>
    <property type="molecule type" value="Genomic_DNA"/>
</dbReference>
<dbReference type="InterPro" id="IPR018060">
    <property type="entry name" value="HTH_AraC"/>
</dbReference>
<keyword evidence="2 5" id="KW-0238">DNA-binding</keyword>
<dbReference type="GO" id="GO:0003700">
    <property type="term" value="F:DNA-binding transcription factor activity"/>
    <property type="evidence" value="ECO:0007669"/>
    <property type="project" value="InterPro"/>
</dbReference>
<dbReference type="Pfam" id="PF12833">
    <property type="entry name" value="HTH_18"/>
    <property type="match status" value="1"/>
</dbReference>
<dbReference type="SUPFAM" id="SSF46689">
    <property type="entry name" value="Homeodomain-like"/>
    <property type="match status" value="2"/>
</dbReference>
<evidence type="ECO:0000313" key="5">
    <source>
        <dbReference type="EMBL" id="SCW68310.1"/>
    </source>
</evidence>
<accession>A0A1G4SGM0</accession>
<evidence type="ECO:0000313" key="6">
    <source>
        <dbReference type="Proteomes" id="UP000198889"/>
    </source>
</evidence>
<dbReference type="Gene3D" id="1.10.10.60">
    <property type="entry name" value="Homeodomain-like"/>
    <property type="match status" value="1"/>
</dbReference>
<sequence length="296" mass="33449">MTFQPRMTSSVEGITLLDDLHWRRWNGIIADVWHVACAAGARGHYVSRDARLFVVLEREGARSDVQLSADGNTRTVQRAPHRMSFVPADMPIWSHIDEPVRVRHLDLHFHAPTLSERLGEDLADDRLSTPRLDFLDPRLFTLAQLIAEECTGPDRHHDLYGDGLTLALFIDLLRLGRDTSGAQAQRAMLSPRQLRRVTDFIEANCSRNIRLHELAELTGLSQSYFSHAFKAATGVPPYQWHMKARLRKVQALLADSDLPLTQIASVSGFTDQAHLTRSFRRLTGATPAAWRRAHGR</sequence>
<feature type="domain" description="HTH araC/xylS-type" evidence="4">
    <location>
        <begin position="195"/>
        <end position="293"/>
    </location>
</feature>
<dbReference type="PANTHER" id="PTHR46796:SF14">
    <property type="entry name" value="TRANSCRIPTIONAL REGULATORY PROTEIN"/>
    <property type="match status" value="1"/>
</dbReference>
<keyword evidence="6" id="KW-1185">Reference proteome</keyword>
<reference evidence="6" key="1">
    <citation type="submission" date="2016-10" db="EMBL/GenBank/DDBJ databases">
        <authorList>
            <person name="Varghese N."/>
            <person name="Submissions S."/>
        </authorList>
    </citation>
    <scope>NUCLEOTIDE SEQUENCE [LARGE SCALE GENOMIC DNA]</scope>
    <source>
        <strain evidence="6">CGMCC 1.1761</strain>
    </source>
</reference>
<evidence type="ECO:0000259" key="4">
    <source>
        <dbReference type="PROSITE" id="PS01124"/>
    </source>
</evidence>
<evidence type="ECO:0000256" key="1">
    <source>
        <dbReference type="ARBA" id="ARBA00023015"/>
    </source>
</evidence>
<dbReference type="PANTHER" id="PTHR46796">
    <property type="entry name" value="HTH-TYPE TRANSCRIPTIONAL ACTIVATOR RHAS-RELATED"/>
    <property type="match status" value="1"/>
</dbReference>
<dbReference type="Proteomes" id="UP000198889">
    <property type="component" value="Unassembled WGS sequence"/>
</dbReference>
<organism evidence="5 6">
    <name type="scientific">Ancylobacter rudongensis</name>
    <dbReference type="NCBI Taxonomy" id="177413"/>
    <lineage>
        <taxon>Bacteria</taxon>
        <taxon>Pseudomonadati</taxon>
        <taxon>Pseudomonadota</taxon>
        <taxon>Alphaproteobacteria</taxon>
        <taxon>Hyphomicrobiales</taxon>
        <taxon>Xanthobacteraceae</taxon>
        <taxon>Ancylobacter</taxon>
    </lineage>
</organism>
<dbReference type="PROSITE" id="PS00041">
    <property type="entry name" value="HTH_ARAC_FAMILY_1"/>
    <property type="match status" value="1"/>
</dbReference>